<proteinExistence type="inferred from homology"/>
<evidence type="ECO:0000256" key="3">
    <source>
        <dbReference type="ARBA" id="ARBA00013194"/>
    </source>
</evidence>
<comment type="catalytic activity">
    <reaction evidence="1">
        <text>[protein]-peptidylproline (omega=180) = [protein]-peptidylproline (omega=0)</text>
        <dbReference type="Rhea" id="RHEA:16237"/>
        <dbReference type="Rhea" id="RHEA-COMP:10747"/>
        <dbReference type="Rhea" id="RHEA-COMP:10748"/>
        <dbReference type="ChEBI" id="CHEBI:83833"/>
        <dbReference type="ChEBI" id="CHEBI:83834"/>
        <dbReference type="EC" id="5.2.1.8"/>
    </reaction>
</comment>
<evidence type="ECO:0000256" key="6">
    <source>
        <dbReference type="ARBA" id="ARBA00030642"/>
    </source>
</evidence>
<dbReference type="KEGG" id="acru:HHL28_12670"/>
<evidence type="ECO:0000256" key="8">
    <source>
        <dbReference type="PROSITE-ProRule" id="PRU00278"/>
    </source>
</evidence>
<evidence type="ECO:0000256" key="4">
    <source>
        <dbReference type="ARBA" id="ARBA00018370"/>
    </source>
</evidence>
<evidence type="ECO:0000259" key="11">
    <source>
        <dbReference type="PROSITE" id="PS50198"/>
    </source>
</evidence>
<evidence type="ECO:0000313" key="12">
    <source>
        <dbReference type="EMBL" id="QJE73834.1"/>
    </source>
</evidence>
<keyword evidence="8 12" id="KW-0413">Isomerase</keyword>
<dbReference type="Pfam" id="PF13616">
    <property type="entry name" value="Rotamase_3"/>
    <property type="match status" value="1"/>
</dbReference>
<dbReference type="InterPro" id="IPR027304">
    <property type="entry name" value="Trigger_fact/SurA_dom_sf"/>
</dbReference>
<dbReference type="Proteomes" id="UP000501891">
    <property type="component" value="Chromosome"/>
</dbReference>
<gene>
    <name evidence="12" type="ORF">HHL28_12670</name>
</gene>
<evidence type="ECO:0000256" key="2">
    <source>
        <dbReference type="ARBA" id="ARBA00007656"/>
    </source>
</evidence>
<dbReference type="GO" id="GO:0003755">
    <property type="term" value="F:peptidyl-prolyl cis-trans isomerase activity"/>
    <property type="evidence" value="ECO:0007669"/>
    <property type="project" value="UniProtKB-KW"/>
</dbReference>
<evidence type="ECO:0000256" key="5">
    <source>
        <dbReference type="ARBA" id="ARBA00023110"/>
    </source>
</evidence>
<dbReference type="SUPFAM" id="SSF109998">
    <property type="entry name" value="Triger factor/SurA peptide-binding domain-like"/>
    <property type="match status" value="1"/>
</dbReference>
<keyword evidence="5 8" id="KW-0697">Rotamase</keyword>
<evidence type="ECO:0000256" key="10">
    <source>
        <dbReference type="SAM" id="SignalP"/>
    </source>
</evidence>
<feature type="domain" description="PpiC" evidence="11">
    <location>
        <begin position="157"/>
        <end position="247"/>
    </location>
</feature>
<dbReference type="SUPFAM" id="SSF54534">
    <property type="entry name" value="FKBP-like"/>
    <property type="match status" value="1"/>
</dbReference>
<dbReference type="Gene3D" id="3.10.50.40">
    <property type="match status" value="1"/>
</dbReference>
<dbReference type="EMBL" id="CP051775">
    <property type="protein sequence ID" value="QJE73834.1"/>
    <property type="molecule type" value="Genomic_DNA"/>
</dbReference>
<dbReference type="InterPro" id="IPR000297">
    <property type="entry name" value="PPIase_PpiC"/>
</dbReference>
<evidence type="ECO:0000256" key="1">
    <source>
        <dbReference type="ARBA" id="ARBA00000971"/>
    </source>
</evidence>
<evidence type="ECO:0000256" key="7">
    <source>
        <dbReference type="ARBA" id="ARBA00031484"/>
    </source>
</evidence>
<keyword evidence="10" id="KW-0732">Signal</keyword>
<feature type="chain" id="PRO_5032287605" description="Parvulin-like PPIase" evidence="10">
    <location>
        <begin position="29"/>
        <end position="314"/>
    </location>
</feature>
<feature type="region of interest" description="Disordered" evidence="9">
    <location>
        <begin position="290"/>
        <end position="314"/>
    </location>
</feature>
<dbReference type="InterPro" id="IPR050245">
    <property type="entry name" value="PrsA_foldase"/>
</dbReference>
<dbReference type="EC" id="5.2.1.8" evidence="3"/>
<comment type="similarity">
    <text evidence="2">Belongs to the PpiC/parvulin rotamase family.</text>
</comment>
<evidence type="ECO:0000313" key="13">
    <source>
        <dbReference type="Proteomes" id="UP000501891"/>
    </source>
</evidence>
<organism evidence="12 13">
    <name type="scientific">Aerophototrophica crusticola</name>
    <dbReference type="NCBI Taxonomy" id="1709002"/>
    <lineage>
        <taxon>Bacteria</taxon>
        <taxon>Pseudomonadati</taxon>
        <taxon>Pseudomonadota</taxon>
        <taxon>Alphaproteobacteria</taxon>
        <taxon>Rhodospirillales</taxon>
        <taxon>Rhodospirillaceae</taxon>
        <taxon>Aerophototrophica</taxon>
    </lineage>
</organism>
<protein>
    <recommendedName>
        <fullName evidence="4">Parvulin-like PPIase</fullName>
        <ecNumber evidence="3">5.2.1.8</ecNumber>
    </recommendedName>
    <alternativeName>
        <fullName evidence="6">Peptidyl-prolyl cis-trans isomerase plp</fullName>
    </alternativeName>
    <alternativeName>
        <fullName evidence="7">Rotamase plp</fullName>
    </alternativeName>
</protein>
<dbReference type="PANTHER" id="PTHR47245">
    <property type="entry name" value="PEPTIDYLPROLYL ISOMERASE"/>
    <property type="match status" value="1"/>
</dbReference>
<dbReference type="AlphaFoldDB" id="A0A858R8V6"/>
<dbReference type="PANTHER" id="PTHR47245:SF2">
    <property type="entry name" value="PEPTIDYL-PROLYL CIS-TRANS ISOMERASE HP_0175-RELATED"/>
    <property type="match status" value="1"/>
</dbReference>
<dbReference type="Gene3D" id="1.10.8.1040">
    <property type="match status" value="1"/>
</dbReference>
<reference evidence="12" key="1">
    <citation type="submission" date="2020-04" db="EMBL/GenBank/DDBJ databases">
        <title>A desert anoxygenic phototrophic bacterium fixes CO2 using RubisCO under aerobic conditions.</title>
        <authorList>
            <person name="Tang K."/>
        </authorList>
    </citation>
    <scope>NUCLEOTIDE SEQUENCE [LARGE SCALE GENOMIC DNA]</scope>
    <source>
        <strain evidence="12">MIMtkB3</strain>
    </source>
</reference>
<name>A0A858R8V6_9PROT</name>
<dbReference type="InterPro" id="IPR046357">
    <property type="entry name" value="PPIase_dom_sf"/>
</dbReference>
<sequence>MASKTMRAALTAAALTTAAGMALFAAHAQTPAPAGNKPAANAPAPAAEDVTVAKVNGKEIKRSEVISFLQQLGPQAQQIPLQQAYPLVIDQLVATRLVSDAGYKAKLQDSAEVKEQLKRAEEQFVQQAYLRKEIDAKLTDAVIKKKYDEYVKANPPQDEVRARHILVKDKAEAEALIKQIAGGADFAKLAGEKGTDGTKDQGGDLGYFTKDQMVAPFAEAAFAMKAGEVSKTPVQTEFGFHVIKVEDKRKQTLPTFEQAKGELRAAAAQDIAEEVVANLRKTAKVETFDLEGKPLPAAPAPAADAPAGGQKPKQ</sequence>
<keyword evidence="13" id="KW-1185">Reference proteome</keyword>
<evidence type="ECO:0000256" key="9">
    <source>
        <dbReference type="SAM" id="MobiDB-lite"/>
    </source>
</evidence>
<dbReference type="PROSITE" id="PS50198">
    <property type="entry name" value="PPIC_PPIASE_2"/>
    <property type="match status" value="1"/>
</dbReference>
<feature type="signal peptide" evidence="10">
    <location>
        <begin position="1"/>
        <end position="28"/>
    </location>
</feature>
<accession>A0A858R8V6</accession>